<evidence type="ECO:0000313" key="2">
    <source>
        <dbReference type="Proteomes" id="UP000198304"/>
    </source>
</evidence>
<dbReference type="RefSeq" id="WP_089283888.1">
    <property type="nucleotide sequence ID" value="NZ_FZOJ01000017.1"/>
</dbReference>
<evidence type="ECO:0000313" key="1">
    <source>
        <dbReference type="EMBL" id="SNS69868.1"/>
    </source>
</evidence>
<sequence>MSYNTRFKSIFNENEIRVDTSVFKRFEFVIYALFSALGEFEITSANLYFTQYFKRFYKSDDHKVDHIFYILRKYYHQYYSKKQFEVDLKEYLSVPEKFRYFTIVNGVVTRNNNVAYFVDRDVDYEEMIEKYTDTSEKVIKFIGGQGSYDRIIRTGQGYDEKYTTKSLEFDIGTRAVPSCPVLAGKCIKNTKVLPLGFDWDGFKHELGPQWAQRPSIQISSCDDFDNEMRYKGLLHIVGLLGAGKSTYIIQETYRLLKDGDMRIGIVVPNVSEVIKTYEALTDLGIKASPIIGATQIDKHRLRFLNSKLSSAESFNDLCGSNMSVLDYLTGYCLLSHYSNDVDINESQYPCNNLKKDGSKSNYNCPLFNECGYFKKFIDLEKADVWITTSHSLLASKANQIIDPQRRTYYELFHDCLDVIFIDEADSVQEDFDHQFMTSEVFYGRNESIMRKFQKVEEVLKSHKAVNLESEIHRWIVNQPHLTQLLNRLEYLIINSMAFRKYLIEDTITPRSLFFSVVGDLADPESQESQRFISSLESFLPLSEELRLNEELMSHELFVLYDKFTKCPNVGNAAIIIEESIDDYIREYDLIIKKSDKYDRERLFKKKLELFIYIVLIDYYFRIQNSTIANLAMKLPEINTIFSPFKFYNKEFVHLLSESVIGNIFGYKLILDDENRLNVHLFNYSGIGRSLIEDWPYIKRELNQDGPAVVLLSGTSYAPASAHFHIEEEPTFLLKSEKVEGRIDQFINIKYDRNGNPIRISGVSDRFLKREKLLELIKALLNDIKVELRYWKEHGSNRKVLLIVNSYEQCRIVGDYLNGRDMSYRILSNADELKDDEINTSQIEEIPQMSSVDVLVAPLSIISRGYNIVDENGDSYFGSAFMLIRPYVSPDDLTYNYRILNSVVAPLVKKYQKNGFTLNDTIAEVRKLAFGMLSEFNEKKFWKHLDNEQRAVLAWYTFIPVKQAVGRMQRNGCDSRVFYCDGSFVSTLKKELTSSLSMLKAWDEILGEVKSHTGQMLYGQYLAGLSKAITDFEKVIIDIEEEELY</sequence>
<protein>
    <submittedName>
        <fullName evidence="1">Uncharacterized protein</fullName>
    </submittedName>
</protein>
<dbReference type="EMBL" id="FZOJ01000017">
    <property type="protein sequence ID" value="SNS69868.1"/>
    <property type="molecule type" value="Genomic_DNA"/>
</dbReference>
<dbReference type="InterPro" id="IPR027417">
    <property type="entry name" value="P-loop_NTPase"/>
</dbReference>
<name>A0A239GM64_9FIRM</name>
<dbReference type="Proteomes" id="UP000198304">
    <property type="component" value="Unassembled WGS sequence"/>
</dbReference>
<gene>
    <name evidence="1" type="ORF">SAMN05446037_101769</name>
</gene>
<organism evidence="1 2">
    <name type="scientific">Anaerovirgula multivorans</name>
    <dbReference type="NCBI Taxonomy" id="312168"/>
    <lineage>
        <taxon>Bacteria</taxon>
        <taxon>Bacillati</taxon>
        <taxon>Bacillota</taxon>
        <taxon>Clostridia</taxon>
        <taxon>Peptostreptococcales</taxon>
        <taxon>Natronincolaceae</taxon>
        <taxon>Anaerovirgula</taxon>
    </lineage>
</organism>
<reference evidence="1 2" key="1">
    <citation type="submission" date="2017-06" db="EMBL/GenBank/DDBJ databases">
        <authorList>
            <person name="Kim H.J."/>
            <person name="Triplett B.A."/>
        </authorList>
    </citation>
    <scope>NUCLEOTIDE SEQUENCE [LARGE SCALE GENOMIC DNA]</scope>
    <source>
        <strain evidence="1 2">SCA</strain>
    </source>
</reference>
<keyword evidence="2" id="KW-1185">Reference proteome</keyword>
<proteinExistence type="predicted"/>
<dbReference type="SUPFAM" id="SSF52540">
    <property type="entry name" value="P-loop containing nucleoside triphosphate hydrolases"/>
    <property type="match status" value="1"/>
</dbReference>
<accession>A0A239GM64</accession>
<dbReference type="AlphaFoldDB" id="A0A239GM64"/>
<dbReference type="OrthoDB" id="973800at2"/>